<dbReference type="InterPro" id="IPR050583">
    <property type="entry name" value="Mycobacterial_A85_antigen"/>
</dbReference>
<proteinExistence type="predicted"/>
<name>A0A1C4H112_9BIFI</name>
<feature type="transmembrane region" description="Helical" evidence="1">
    <location>
        <begin position="29"/>
        <end position="50"/>
    </location>
</feature>
<evidence type="ECO:0000256" key="1">
    <source>
        <dbReference type="SAM" id="Phobius"/>
    </source>
</evidence>
<keyword evidence="1" id="KW-0812">Transmembrane</keyword>
<evidence type="ECO:0000313" key="2">
    <source>
        <dbReference type="EMBL" id="SCC78462.1"/>
    </source>
</evidence>
<gene>
    <name evidence="2" type="ORF">GA0061077_0272</name>
</gene>
<dbReference type="EMBL" id="FMBL01000001">
    <property type="protein sequence ID" value="SCC78462.1"/>
    <property type="molecule type" value="Genomic_DNA"/>
</dbReference>
<sequence>MSLELTRTRSGTTREMMDWFFSIHLLKGWLPTSIFAATAVGIILLVVLKSKDGWLDPLLKQLGWGVIGGLLGYFIVWLLSDVFVVFGVSLGSLVETTIVYGIAVLSILIAMCIDSGKIRRIVSIITIILTLISCGLKVDAIYGEYTTMGSLFGHNQFSKLDPSIIGKASSSTDNTLENWENLGKANKLPKMPEHGEVHSVDIPATLSHFKARTANIYLPPAALTKNPPKLPVMVVMAGQPGTPDRFFSAGTLGKKLDDYASKHYGLAPIAVSPDQNGSLTHNSLCADTSSGNAETYITKDVTNWITSTLPVDTTPEKWLIGGFSQGGTCATQLGPAHPDLYGHIYSAGGEIEPASGSHNATVKRYFGGNEKAFDKHVPITIIKHNSPSKQTWFSAAGQVDWKSQKNQKTISKAAMDAGMSVTTVIVKGTGHDWHTVNAGMMAQIDLFGDETGLGKANKEIDSYPLLEVVASNTNTFND</sequence>
<dbReference type="AlphaFoldDB" id="A0A1C4H112"/>
<evidence type="ECO:0000313" key="3">
    <source>
        <dbReference type="Proteomes" id="UP000242610"/>
    </source>
</evidence>
<dbReference type="STRING" id="1505727.GA0061077_0272"/>
<dbReference type="Gene3D" id="3.40.50.1820">
    <property type="entry name" value="alpha/beta hydrolase"/>
    <property type="match status" value="1"/>
</dbReference>
<dbReference type="Pfam" id="PF00756">
    <property type="entry name" value="Esterase"/>
    <property type="match status" value="1"/>
</dbReference>
<dbReference type="SUPFAM" id="SSF53474">
    <property type="entry name" value="alpha/beta-Hydrolases"/>
    <property type="match status" value="1"/>
</dbReference>
<dbReference type="PANTHER" id="PTHR48098">
    <property type="entry name" value="ENTEROCHELIN ESTERASE-RELATED"/>
    <property type="match status" value="1"/>
</dbReference>
<keyword evidence="3" id="KW-1185">Reference proteome</keyword>
<reference evidence="3" key="1">
    <citation type="submission" date="2016-08" db="EMBL/GenBank/DDBJ databases">
        <authorList>
            <person name="Varghese N."/>
            <person name="Submissions Spin"/>
        </authorList>
    </citation>
    <scope>NUCLEOTIDE SEQUENCE [LARGE SCALE GENOMIC DNA]</scope>
    <source>
        <strain evidence="3">R-52791</strain>
    </source>
</reference>
<dbReference type="GO" id="GO:0016787">
    <property type="term" value="F:hydrolase activity"/>
    <property type="evidence" value="ECO:0007669"/>
    <property type="project" value="UniProtKB-KW"/>
</dbReference>
<keyword evidence="1" id="KW-0472">Membrane</keyword>
<dbReference type="InterPro" id="IPR029058">
    <property type="entry name" value="AB_hydrolase_fold"/>
</dbReference>
<dbReference type="Proteomes" id="UP000242610">
    <property type="component" value="Unassembled WGS sequence"/>
</dbReference>
<feature type="transmembrane region" description="Helical" evidence="1">
    <location>
        <begin position="62"/>
        <end position="80"/>
    </location>
</feature>
<keyword evidence="1" id="KW-1133">Transmembrane helix</keyword>
<protein>
    <submittedName>
        <fullName evidence="2">S-formylglutathione hydrolase FrmB</fullName>
    </submittedName>
</protein>
<feature type="transmembrane region" description="Helical" evidence="1">
    <location>
        <begin position="121"/>
        <end position="142"/>
    </location>
</feature>
<dbReference type="PANTHER" id="PTHR48098:SF1">
    <property type="entry name" value="DIACYLGLYCEROL ACYLTRANSFERASE_MYCOLYLTRANSFERASE AG85A"/>
    <property type="match status" value="1"/>
</dbReference>
<dbReference type="GO" id="GO:0016747">
    <property type="term" value="F:acyltransferase activity, transferring groups other than amino-acyl groups"/>
    <property type="evidence" value="ECO:0007669"/>
    <property type="project" value="TreeGrafter"/>
</dbReference>
<dbReference type="InterPro" id="IPR000801">
    <property type="entry name" value="Esterase-like"/>
</dbReference>
<keyword evidence="2" id="KW-0378">Hydrolase</keyword>
<organism evidence="2 3">
    <name type="scientific">Bifidobacterium commune</name>
    <dbReference type="NCBI Taxonomy" id="1505727"/>
    <lineage>
        <taxon>Bacteria</taxon>
        <taxon>Bacillati</taxon>
        <taxon>Actinomycetota</taxon>
        <taxon>Actinomycetes</taxon>
        <taxon>Bifidobacteriales</taxon>
        <taxon>Bifidobacteriaceae</taxon>
        <taxon>Bifidobacterium</taxon>
    </lineage>
</organism>
<feature type="transmembrane region" description="Helical" evidence="1">
    <location>
        <begin position="86"/>
        <end position="109"/>
    </location>
</feature>
<accession>A0A1C4H112</accession>